<accession>A0A1C6RWN2</accession>
<sequence length="189" mass="20875">MATDVWGVLVEAQRLPWSFTPFGHVGPLKFGMTHDQVQAAVHGALSVAVSQGTSGSAGWAEFWLERRTDARFSGPAVTTYYDESIGLAGIAINALRGPQVTLEGMRLVGQTPSRLENEFTDYLVAHSRELRYSQRADPCSPQLGLVLRAQRAGDVVLSRPVMVAKAWADRCWDTSEGHIPTQEWTTFEW</sequence>
<keyword evidence="2" id="KW-1185">Reference proteome</keyword>
<dbReference type="STRING" id="145854.GA0074692_1178"/>
<organism evidence="1 2">
    <name type="scientific">Micromonospora pallida</name>
    <dbReference type="NCBI Taxonomy" id="145854"/>
    <lineage>
        <taxon>Bacteria</taxon>
        <taxon>Bacillati</taxon>
        <taxon>Actinomycetota</taxon>
        <taxon>Actinomycetes</taxon>
        <taxon>Micromonosporales</taxon>
        <taxon>Micromonosporaceae</taxon>
        <taxon>Micromonospora</taxon>
    </lineage>
</organism>
<name>A0A1C6RWN2_9ACTN</name>
<evidence type="ECO:0000313" key="1">
    <source>
        <dbReference type="EMBL" id="SCL21449.1"/>
    </source>
</evidence>
<protein>
    <submittedName>
        <fullName evidence="1">Uncharacterized protein</fullName>
    </submittedName>
</protein>
<dbReference type="Proteomes" id="UP000198959">
    <property type="component" value="Unassembled WGS sequence"/>
</dbReference>
<reference evidence="2" key="1">
    <citation type="submission" date="2016-06" db="EMBL/GenBank/DDBJ databases">
        <authorList>
            <person name="Varghese N."/>
            <person name="Submissions Spin"/>
        </authorList>
    </citation>
    <scope>NUCLEOTIDE SEQUENCE [LARGE SCALE GENOMIC DNA]</scope>
    <source>
        <strain evidence="2">DSM 43817</strain>
    </source>
</reference>
<gene>
    <name evidence="1" type="ORF">GA0074692_1178</name>
</gene>
<proteinExistence type="predicted"/>
<evidence type="ECO:0000313" key="2">
    <source>
        <dbReference type="Proteomes" id="UP000198959"/>
    </source>
</evidence>
<dbReference type="AlphaFoldDB" id="A0A1C6RWN2"/>
<dbReference type="RefSeq" id="WP_218106564.1">
    <property type="nucleotide sequence ID" value="NZ_FMHW01000002.1"/>
</dbReference>
<dbReference type="EMBL" id="FMHW01000002">
    <property type="protein sequence ID" value="SCL21449.1"/>
    <property type="molecule type" value="Genomic_DNA"/>
</dbReference>